<dbReference type="EMBL" id="MN738946">
    <property type="protein sequence ID" value="QHT32692.1"/>
    <property type="molecule type" value="Genomic_DNA"/>
</dbReference>
<evidence type="ECO:0000313" key="2">
    <source>
        <dbReference type="EMBL" id="QHT32692.1"/>
    </source>
</evidence>
<keyword evidence="1" id="KW-0472">Membrane</keyword>
<evidence type="ECO:0000256" key="1">
    <source>
        <dbReference type="SAM" id="Phobius"/>
    </source>
</evidence>
<dbReference type="AlphaFoldDB" id="A0A6C0EVB2"/>
<protein>
    <submittedName>
        <fullName evidence="2">Uncharacterized protein</fullName>
    </submittedName>
</protein>
<organism evidence="2">
    <name type="scientific">viral metagenome</name>
    <dbReference type="NCBI Taxonomy" id="1070528"/>
    <lineage>
        <taxon>unclassified sequences</taxon>
        <taxon>metagenomes</taxon>
        <taxon>organismal metagenomes</taxon>
    </lineage>
</organism>
<name>A0A6C0EVB2_9ZZZZ</name>
<keyword evidence="1" id="KW-1133">Transmembrane helix</keyword>
<sequence length="79" mass="9373">MNLKQYNYIIFITIILASVVIVAAAFMIHKNSQKVTEPFIPVLRRMYRPYIRNTRIYTTNSLNYITSRSTTFFKKIGFM</sequence>
<accession>A0A6C0EVB2</accession>
<proteinExistence type="predicted"/>
<reference evidence="2" key="1">
    <citation type="journal article" date="2020" name="Nature">
        <title>Giant virus diversity and host interactions through global metagenomics.</title>
        <authorList>
            <person name="Schulz F."/>
            <person name="Roux S."/>
            <person name="Paez-Espino D."/>
            <person name="Jungbluth S."/>
            <person name="Walsh D.A."/>
            <person name="Denef V.J."/>
            <person name="McMahon K.D."/>
            <person name="Konstantinidis K.T."/>
            <person name="Eloe-Fadrosh E.A."/>
            <person name="Kyrpides N.C."/>
            <person name="Woyke T."/>
        </authorList>
    </citation>
    <scope>NUCLEOTIDE SEQUENCE</scope>
    <source>
        <strain evidence="2">GVMAG-M-3300009161-30</strain>
    </source>
</reference>
<feature type="transmembrane region" description="Helical" evidence="1">
    <location>
        <begin position="6"/>
        <end position="28"/>
    </location>
</feature>
<keyword evidence="1" id="KW-0812">Transmembrane</keyword>